<dbReference type="EMBL" id="CP012332">
    <property type="protein sequence ID" value="AKU91954.1"/>
    <property type="molecule type" value="Genomic_DNA"/>
</dbReference>
<dbReference type="NCBIfam" id="TIGR01072">
    <property type="entry name" value="murA"/>
    <property type="match status" value="1"/>
</dbReference>
<dbReference type="FunFam" id="3.65.10.10:FF:000001">
    <property type="entry name" value="UDP-N-acetylglucosamine 1-carboxyvinyltransferase"/>
    <property type="match status" value="1"/>
</dbReference>
<evidence type="ECO:0000313" key="15">
    <source>
        <dbReference type="Proteomes" id="UP000055590"/>
    </source>
</evidence>
<evidence type="ECO:0000256" key="7">
    <source>
        <dbReference type="ARBA" id="ARBA00022984"/>
    </source>
</evidence>
<dbReference type="UniPathway" id="UPA00219"/>
<dbReference type="PANTHER" id="PTHR43783">
    <property type="entry name" value="UDP-N-ACETYLGLUCOSAMINE 1-CARBOXYVINYLTRANSFERASE"/>
    <property type="match status" value="1"/>
</dbReference>
<evidence type="ECO:0000256" key="2">
    <source>
        <dbReference type="ARBA" id="ARBA00004752"/>
    </source>
</evidence>
<dbReference type="CDD" id="cd01555">
    <property type="entry name" value="UdpNAET"/>
    <property type="match status" value="1"/>
</dbReference>
<feature type="domain" description="Enolpyruvate transferase" evidence="13">
    <location>
        <begin position="7"/>
        <end position="413"/>
    </location>
</feature>
<feature type="binding site" evidence="12">
    <location>
        <position position="98"/>
    </location>
    <ligand>
        <name>UDP-N-acetyl-alpha-D-glucosamine</name>
        <dbReference type="ChEBI" id="CHEBI:57705"/>
    </ligand>
</feature>
<dbReference type="GO" id="GO:0051301">
    <property type="term" value="P:cell division"/>
    <property type="evidence" value="ECO:0007669"/>
    <property type="project" value="UniProtKB-KW"/>
</dbReference>
<dbReference type="InterPro" id="IPR005750">
    <property type="entry name" value="UDP_GlcNAc_COvinyl_MurA"/>
</dbReference>
<dbReference type="HAMAP" id="MF_00111">
    <property type="entry name" value="MurA"/>
    <property type="match status" value="1"/>
</dbReference>
<dbReference type="SUPFAM" id="SSF55205">
    <property type="entry name" value="EPT/RTPC-like"/>
    <property type="match status" value="1"/>
</dbReference>
<dbReference type="AlphaFoldDB" id="A0A0K1PFR1"/>
<evidence type="ECO:0000256" key="6">
    <source>
        <dbReference type="ARBA" id="ARBA00022960"/>
    </source>
</evidence>
<dbReference type="InterPro" id="IPR036968">
    <property type="entry name" value="Enolpyruvate_Tfrase_sf"/>
</dbReference>
<dbReference type="Proteomes" id="UP000055590">
    <property type="component" value="Chromosome"/>
</dbReference>
<dbReference type="GO" id="GO:0008360">
    <property type="term" value="P:regulation of cell shape"/>
    <property type="evidence" value="ECO:0007669"/>
    <property type="project" value="UniProtKB-KW"/>
</dbReference>
<dbReference type="InterPro" id="IPR050068">
    <property type="entry name" value="MurA_subfamily"/>
</dbReference>
<dbReference type="InterPro" id="IPR001986">
    <property type="entry name" value="Enolpyruvate_Tfrase_dom"/>
</dbReference>
<dbReference type="OrthoDB" id="9803760at2"/>
<keyword evidence="8 12" id="KW-0131">Cell cycle</keyword>
<comment type="similarity">
    <text evidence="10 12">Belongs to the EPSP synthase family. MurA subfamily.</text>
</comment>
<feature type="active site" description="Proton donor" evidence="12">
    <location>
        <position position="122"/>
    </location>
</feature>
<dbReference type="GO" id="GO:0005737">
    <property type="term" value="C:cytoplasm"/>
    <property type="evidence" value="ECO:0007669"/>
    <property type="project" value="UniProtKB-SubCell"/>
</dbReference>
<evidence type="ECO:0000256" key="12">
    <source>
        <dbReference type="HAMAP-Rule" id="MF_00111"/>
    </source>
</evidence>
<dbReference type="Pfam" id="PF00275">
    <property type="entry name" value="EPSP_synthase"/>
    <property type="match status" value="1"/>
</dbReference>
<dbReference type="RefSeq" id="WP_050726186.1">
    <property type="nucleotide sequence ID" value="NZ_CP012332.1"/>
</dbReference>
<keyword evidence="4 12" id="KW-0132">Cell division</keyword>
<keyword evidence="15" id="KW-1185">Reference proteome</keyword>
<keyword evidence="7 12" id="KW-0573">Peptidoglycan synthesis</keyword>
<evidence type="ECO:0000259" key="13">
    <source>
        <dbReference type="Pfam" id="PF00275"/>
    </source>
</evidence>
<comment type="pathway">
    <text evidence="2 12">Cell wall biogenesis; peptidoglycan biosynthesis.</text>
</comment>
<evidence type="ECO:0000256" key="10">
    <source>
        <dbReference type="ARBA" id="ARBA00038367"/>
    </source>
</evidence>
<evidence type="ECO:0000256" key="8">
    <source>
        <dbReference type="ARBA" id="ARBA00023306"/>
    </source>
</evidence>
<dbReference type="KEGG" id="vin:AKJ08_2341"/>
<feature type="binding site" evidence="12">
    <location>
        <begin position="22"/>
        <end position="23"/>
    </location>
    <ligand>
        <name>phosphoenolpyruvate</name>
        <dbReference type="ChEBI" id="CHEBI:58702"/>
    </ligand>
</feature>
<dbReference type="EC" id="2.5.1.7" evidence="12"/>
<keyword evidence="3 12" id="KW-0963">Cytoplasm</keyword>
<dbReference type="GO" id="GO:0019277">
    <property type="term" value="P:UDP-N-acetylgalactosamine biosynthetic process"/>
    <property type="evidence" value="ECO:0007669"/>
    <property type="project" value="InterPro"/>
</dbReference>
<reference evidence="14 15" key="1">
    <citation type="submission" date="2015-08" db="EMBL/GenBank/DDBJ databases">
        <authorList>
            <person name="Babu N.S."/>
            <person name="Beckwith C.J."/>
            <person name="Beseler K.G."/>
            <person name="Brison A."/>
            <person name="Carone J.V."/>
            <person name="Caskin T.P."/>
            <person name="Diamond M."/>
            <person name="Durham M.E."/>
            <person name="Foxe J.M."/>
            <person name="Go M."/>
            <person name="Henderson B.A."/>
            <person name="Jones I.B."/>
            <person name="McGettigan J.A."/>
            <person name="Micheletti S.J."/>
            <person name="Nasrallah M.E."/>
            <person name="Ortiz D."/>
            <person name="Piller C.R."/>
            <person name="Privatt S.R."/>
            <person name="Schneider S.L."/>
            <person name="Sharp S."/>
            <person name="Smith T.C."/>
            <person name="Stanton J.D."/>
            <person name="Ullery H.E."/>
            <person name="Wilson R.J."/>
            <person name="Serrano M.G."/>
            <person name="Buck G."/>
            <person name="Lee V."/>
            <person name="Wang Y."/>
            <person name="Carvalho R."/>
            <person name="Voegtly L."/>
            <person name="Shi R."/>
            <person name="Duckworth R."/>
            <person name="Johnson A."/>
            <person name="Loviza R."/>
            <person name="Walstead R."/>
            <person name="Shah Z."/>
            <person name="Kiflezghi M."/>
            <person name="Wade K."/>
            <person name="Ball S.L."/>
            <person name="Bradley K.W."/>
            <person name="Asai D.J."/>
            <person name="Bowman C.A."/>
            <person name="Russell D.A."/>
            <person name="Pope W.H."/>
            <person name="Jacobs-Sera D."/>
            <person name="Hendrix R.W."/>
            <person name="Hatfull G.F."/>
        </authorList>
    </citation>
    <scope>NUCLEOTIDE SEQUENCE [LARGE SCALE GENOMIC DNA]</scope>
    <source>
        <strain evidence="14 15">DSM 27710</strain>
    </source>
</reference>
<feature type="binding site" evidence="12">
    <location>
        <position position="312"/>
    </location>
    <ligand>
        <name>UDP-N-acetyl-alpha-D-glucosamine</name>
        <dbReference type="ChEBI" id="CHEBI:57705"/>
    </ligand>
</feature>
<comment type="function">
    <text evidence="12">Cell wall formation. Adds enolpyruvyl to UDP-N-acetylglucosamine.</text>
</comment>
<name>A0A0K1PFR1_9BACT</name>
<keyword evidence="5 12" id="KW-0808">Transferase</keyword>
<dbReference type="NCBIfam" id="NF006873">
    <property type="entry name" value="PRK09369.1"/>
    <property type="match status" value="1"/>
</dbReference>
<feature type="binding site" evidence="12">
    <location>
        <begin position="127"/>
        <end position="131"/>
    </location>
    <ligand>
        <name>UDP-N-acetyl-alpha-D-glucosamine</name>
        <dbReference type="ChEBI" id="CHEBI:57705"/>
    </ligand>
</feature>
<dbReference type="PATRIC" id="fig|1391653.3.peg.2438"/>
<dbReference type="STRING" id="1391653.AKJ08_2341"/>
<feature type="modified residue" description="2-(S-cysteinyl)pyruvic acid O-phosphothioketal" evidence="12">
    <location>
        <position position="122"/>
    </location>
</feature>
<proteinExistence type="inferred from homology"/>
<sequence length="425" mass="44750">MDSIVIKGGKRLEGTVKVSGAKNAALPLLASSLLAEGASTFRNVPELADIATMGKLLSSMGCGFERGTGRKSTSITVTVPPAADLEPIAPYELVKTMRASVLVLGPLVARYGKARVSLPGGCAIGARPIDQHLMGLEKLGATISLEHGYVQAKARSRRLTGARINFDVATVTGTENLIMAAALAKGTTVLENAAREPEVEDLARSLNAMGAQIEGAGTDRIEIQGVDSLQPADHDVIPDRIEAGTFLVAAAITGGDVFVEGCVPDHLEVVIEKLREAGALIEARDGGVRVRGPKRLKAVDVKTQPFPGFPTDMQAQLMVAMAVAEGSSVVTENVFENRYMHVQELSRMGANIAVDGKTAIVKGSARLSGAPVMATDLRASASLVLAGLCAEGTTTVQRVYHLDRGYQRIEKKLRALGAEIRRVKA</sequence>
<accession>A0A0K1PFR1</accession>
<protein>
    <recommendedName>
        <fullName evidence="12">UDP-N-acetylglucosamine 1-carboxyvinyltransferase</fullName>
        <ecNumber evidence="12">2.5.1.7</ecNumber>
    </recommendedName>
    <alternativeName>
        <fullName evidence="12">Enoylpyruvate transferase</fullName>
    </alternativeName>
    <alternativeName>
        <fullName evidence="12">UDP-N-acetylglucosamine enolpyruvyl transferase</fullName>
        <shortName evidence="12">EPT</shortName>
    </alternativeName>
</protein>
<evidence type="ECO:0000256" key="1">
    <source>
        <dbReference type="ARBA" id="ARBA00004496"/>
    </source>
</evidence>
<comment type="subcellular location">
    <subcellularLocation>
        <location evidence="1 12">Cytoplasm</location>
    </subcellularLocation>
</comment>
<dbReference type="Gene3D" id="3.65.10.10">
    <property type="entry name" value="Enolpyruvate transferase domain"/>
    <property type="match status" value="2"/>
</dbReference>
<dbReference type="PANTHER" id="PTHR43783:SF1">
    <property type="entry name" value="UDP-N-ACETYLGLUCOSAMINE 1-CARBOXYVINYLTRANSFERASE"/>
    <property type="match status" value="1"/>
</dbReference>
<evidence type="ECO:0000256" key="4">
    <source>
        <dbReference type="ARBA" id="ARBA00022618"/>
    </source>
</evidence>
<evidence type="ECO:0000313" key="14">
    <source>
        <dbReference type="EMBL" id="AKU91954.1"/>
    </source>
</evidence>
<dbReference type="GO" id="GO:0008760">
    <property type="term" value="F:UDP-N-acetylglucosamine 1-carboxyvinyltransferase activity"/>
    <property type="evidence" value="ECO:0007669"/>
    <property type="project" value="UniProtKB-UniRule"/>
</dbReference>
<dbReference type="GO" id="GO:0071555">
    <property type="term" value="P:cell wall organization"/>
    <property type="evidence" value="ECO:0007669"/>
    <property type="project" value="UniProtKB-KW"/>
</dbReference>
<comment type="catalytic activity">
    <reaction evidence="11 12">
        <text>phosphoenolpyruvate + UDP-N-acetyl-alpha-D-glucosamine = UDP-N-acetyl-3-O-(1-carboxyvinyl)-alpha-D-glucosamine + phosphate</text>
        <dbReference type="Rhea" id="RHEA:18681"/>
        <dbReference type="ChEBI" id="CHEBI:43474"/>
        <dbReference type="ChEBI" id="CHEBI:57705"/>
        <dbReference type="ChEBI" id="CHEBI:58702"/>
        <dbReference type="ChEBI" id="CHEBI:68483"/>
        <dbReference type="EC" id="2.5.1.7"/>
    </reaction>
</comment>
<evidence type="ECO:0000256" key="9">
    <source>
        <dbReference type="ARBA" id="ARBA00023316"/>
    </source>
</evidence>
<keyword evidence="12" id="KW-0670">Pyruvate</keyword>
<comment type="caution">
    <text evidence="12">Lacks conserved residue(s) required for the propagation of feature annotation.</text>
</comment>
<keyword evidence="9 12" id="KW-0961">Cell wall biogenesis/degradation</keyword>
<feature type="binding site" evidence="12">
    <location>
        <position position="334"/>
    </location>
    <ligand>
        <name>UDP-N-acetyl-alpha-D-glucosamine</name>
        <dbReference type="ChEBI" id="CHEBI:57705"/>
    </ligand>
</feature>
<keyword evidence="6 12" id="KW-0133">Cell shape</keyword>
<evidence type="ECO:0000256" key="3">
    <source>
        <dbReference type="ARBA" id="ARBA00022490"/>
    </source>
</evidence>
<organism evidence="14 15">
    <name type="scientific">Vulgatibacter incomptus</name>
    <dbReference type="NCBI Taxonomy" id="1391653"/>
    <lineage>
        <taxon>Bacteria</taxon>
        <taxon>Pseudomonadati</taxon>
        <taxon>Myxococcota</taxon>
        <taxon>Myxococcia</taxon>
        <taxon>Myxococcales</taxon>
        <taxon>Cystobacterineae</taxon>
        <taxon>Vulgatibacteraceae</taxon>
        <taxon>Vulgatibacter</taxon>
    </lineage>
</organism>
<evidence type="ECO:0000256" key="11">
    <source>
        <dbReference type="ARBA" id="ARBA00047527"/>
    </source>
</evidence>
<dbReference type="InterPro" id="IPR013792">
    <property type="entry name" value="RNA3'P_cycl/enolpyr_Trfase_a/b"/>
</dbReference>
<gene>
    <name evidence="12" type="primary">murA</name>
    <name evidence="14" type="ORF">AKJ08_2341</name>
</gene>
<dbReference type="GO" id="GO:0009252">
    <property type="term" value="P:peptidoglycan biosynthetic process"/>
    <property type="evidence" value="ECO:0007669"/>
    <property type="project" value="UniProtKB-UniRule"/>
</dbReference>
<evidence type="ECO:0000256" key="5">
    <source>
        <dbReference type="ARBA" id="ARBA00022679"/>
    </source>
</evidence>